<dbReference type="PANTHER" id="PTHR33619:SF3">
    <property type="entry name" value="POLYSACCHARIDE EXPORT PROTEIN GFCE-RELATED"/>
    <property type="match status" value="1"/>
</dbReference>
<evidence type="ECO:0000256" key="16">
    <source>
        <dbReference type="SAM" id="Phobius"/>
    </source>
</evidence>
<gene>
    <name evidence="21" type="ORF">KZY68_02605</name>
</gene>
<reference evidence="21" key="1">
    <citation type="submission" date="2021-07" db="EMBL/GenBank/DDBJ databases">
        <title>Genomic diversity and antimicrobial resistance of Prevotella spp. isolated from chronic lung disease airways.</title>
        <authorList>
            <person name="Webb K.A."/>
            <person name="Olagoke O.S."/>
            <person name="Baird T."/>
            <person name="Neill J."/>
            <person name="Pham A."/>
            <person name="Wells T.J."/>
            <person name="Ramsay K.A."/>
            <person name="Bell S.C."/>
            <person name="Sarovich D.S."/>
            <person name="Price E.P."/>
        </authorList>
    </citation>
    <scope>NUCLEOTIDE SEQUENCE</scope>
    <source>
        <strain evidence="21">SCHI0047.S.3</strain>
    </source>
</reference>
<feature type="region of interest" description="Disordered" evidence="15">
    <location>
        <begin position="64"/>
        <end position="83"/>
    </location>
</feature>
<feature type="domain" description="Soluble ligand binding" evidence="19">
    <location>
        <begin position="404"/>
        <end position="458"/>
    </location>
</feature>
<evidence type="ECO:0000256" key="9">
    <source>
        <dbReference type="ARBA" id="ARBA00023065"/>
    </source>
</evidence>
<keyword evidence="12" id="KW-0564">Palmitate</keyword>
<feature type="domain" description="Soluble ligand binding" evidence="19">
    <location>
        <begin position="594"/>
        <end position="641"/>
    </location>
</feature>
<evidence type="ECO:0000313" key="21">
    <source>
        <dbReference type="EMBL" id="MBW4864927.1"/>
    </source>
</evidence>
<accession>A0AAW4NN70</accession>
<evidence type="ECO:0000313" key="22">
    <source>
        <dbReference type="Proteomes" id="UP001196873"/>
    </source>
</evidence>
<dbReference type="EMBL" id="JAHXRF010000003">
    <property type="protein sequence ID" value="MBW4864927.1"/>
    <property type="molecule type" value="Genomic_DNA"/>
</dbReference>
<feature type="compositionally biased region" description="Polar residues" evidence="15">
    <location>
        <begin position="64"/>
        <end position="82"/>
    </location>
</feature>
<feature type="signal peptide" evidence="17">
    <location>
        <begin position="1"/>
        <end position="19"/>
    </location>
</feature>
<evidence type="ECO:0000256" key="3">
    <source>
        <dbReference type="ARBA" id="ARBA00022448"/>
    </source>
</evidence>
<keyword evidence="13" id="KW-0998">Cell outer membrane</keyword>
<evidence type="ECO:0000256" key="2">
    <source>
        <dbReference type="ARBA" id="ARBA00009450"/>
    </source>
</evidence>
<comment type="subcellular location">
    <subcellularLocation>
        <location evidence="1">Cell outer membrane</location>
        <topology evidence="1">Multi-pass membrane protein</topology>
    </subcellularLocation>
</comment>
<sequence length="811" mass="89277">MKRILFCVFFSIICIGCFAQMSDSQVMQFYQKEHKAGTSNGQIVTKLMQRGVQIDQIRRVRDQYQSQLQTKNGTPTTVTSSGVLRKDNDSQQQTLTSGNMKLDQTSQELAAQQYAQVQQNIDNHVEEVLSPGGKKVFGRDIFNNKLLSFEPNMNIATPTNYTIGAGDQVVIEIFGASQKTETLTVSPEGTVTVPGYGPIYVSGMSVAAANAKIRRTLGSRYSSSQIKTTIGQTRTIIVNVMGEVKVPGTYTISAFASVFHALYMAGGINGLGTLRNIKVYRNGRLATVVDVYDYILNGRLTGNIRLQDNDVIVVGPYDCLVDVSGSVKRPMTYEMRKNESVASIIRYAGGFAGNAYRKSVRLLRSTGREKSVYNVGEFEMNNFRVADGDVISVDSILNRYDNMIEIKGAVFRPGLYQLGKEINSVRSLIQHAEGVTEDAYTEHAVLHRLKKDRTLEVIAVDVKGILDGSVADIPLKNEDVLFIPTQSDRTTARTITIHGEVQFPGVYQYADNETIEDFIMQAGGLTDAASTAKVDVSRRIIDPAATTASNEIAKTYNFTLKDGFVIDGTNGFKLQPYDEVYVRRSPGYQPQRNVSVSGEVIFAGTYTLNNKNTRLSDLVKMAGGVTQEAYVHGARIERKINEDERIRMKAVMRVVNNQTGRDSVNTNLLDSAETYYVGIELDKALKNPGSNSDLVLREGDKLVVPTYNGTVKISGDVMYPNTVAYEDGRNYRYYINQAGGFGTRAKHSKTFIVYQNGRVSEAGKHKIEPGCEIIVPSKPKSNGNSFSHVLSIGTSIASLATMIATIGNLIK</sequence>
<feature type="domain" description="SLBB" evidence="20">
    <location>
        <begin position="238"/>
        <end position="314"/>
    </location>
</feature>
<dbReference type="PANTHER" id="PTHR33619">
    <property type="entry name" value="POLYSACCHARIDE EXPORT PROTEIN GFCE-RELATED"/>
    <property type="match status" value="1"/>
</dbReference>
<evidence type="ECO:0000259" key="20">
    <source>
        <dbReference type="Pfam" id="PF22461"/>
    </source>
</evidence>
<evidence type="ECO:0000256" key="4">
    <source>
        <dbReference type="ARBA" id="ARBA00022452"/>
    </source>
</evidence>
<evidence type="ECO:0000256" key="11">
    <source>
        <dbReference type="ARBA" id="ARBA00023136"/>
    </source>
</evidence>
<dbReference type="Pfam" id="PF22461">
    <property type="entry name" value="SLBB_2"/>
    <property type="match status" value="1"/>
</dbReference>
<evidence type="ECO:0000256" key="1">
    <source>
        <dbReference type="ARBA" id="ARBA00004571"/>
    </source>
</evidence>
<dbReference type="GO" id="GO:0015159">
    <property type="term" value="F:polysaccharide transmembrane transporter activity"/>
    <property type="evidence" value="ECO:0007669"/>
    <property type="project" value="InterPro"/>
</dbReference>
<keyword evidence="4" id="KW-1134">Transmembrane beta strand</keyword>
<dbReference type="Pfam" id="PF02563">
    <property type="entry name" value="Poly_export"/>
    <property type="match status" value="1"/>
</dbReference>
<comment type="similarity">
    <text evidence="2">Belongs to the BexD/CtrA/VexA family.</text>
</comment>
<organism evidence="21 22">
    <name type="scientific">Segatella salivae</name>
    <dbReference type="NCBI Taxonomy" id="228604"/>
    <lineage>
        <taxon>Bacteria</taxon>
        <taxon>Pseudomonadati</taxon>
        <taxon>Bacteroidota</taxon>
        <taxon>Bacteroidia</taxon>
        <taxon>Bacteroidales</taxon>
        <taxon>Prevotellaceae</taxon>
        <taxon>Segatella</taxon>
    </lineage>
</organism>
<evidence type="ECO:0000256" key="5">
    <source>
        <dbReference type="ARBA" id="ARBA00022597"/>
    </source>
</evidence>
<name>A0AAW4NN70_9BACT</name>
<keyword evidence="3" id="KW-0813">Transport</keyword>
<dbReference type="RefSeq" id="WP_219427316.1">
    <property type="nucleotide sequence ID" value="NZ_JAHXRD010000003.1"/>
</dbReference>
<dbReference type="AlphaFoldDB" id="A0AAW4NN70"/>
<feature type="domain" description="Soluble ligand binding" evidence="19">
    <location>
        <begin position="495"/>
        <end position="538"/>
    </location>
</feature>
<proteinExistence type="inferred from homology"/>
<keyword evidence="5" id="KW-0762">Sugar transport</keyword>
<keyword evidence="9" id="KW-0406">Ion transport</keyword>
<keyword evidence="14" id="KW-0449">Lipoprotein</keyword>
<evidence type="ECO:0000256" key="17">
    <source>
        <dbReference type="SAM" id="SignalP"/>
    </source>
</evidence>
<dbReference type="Proteomes" id="UP001196873">
    <property type="component" value="Unassembled WGS sequence"/>
</dbReference>
<dbReference type="Pfam" id="PF10531">
    <property type="entry name" value="SLBB"/>
    <property type="match status" value="5"/>
</dbReference>
<evidence type="ECO:0000256" key="8">
    <source>
        <dbReference type="ARBA" id="ARBA00023047"/>
    </source>
</evidence>
<evidence type="ECO:0000256" key="12">
    <source>
        <dbReference type="ARBA" id="ARBA00023139"/>
    </source>
</evidence>
<feature type="chain" id="PRO_5043722440" evidence="17">
    <location>
        <begin position="20"/>
        <end position="811"/>
    </location>
</feature>
<evidence type="ECO:0000256" key="10">
    <source>
        <dbReference type="ARBA" id="ARBA00023114"/>
    </source>
</evidence>
<dbReference type="GO" id="GO:0015288">
    <property type="term" value="F:porin activity"/>
    <property type="evidence" value="ECO:0007669"/>
    <property type="project" value="UniProtKB-KW"/>
</dbReference>
<dbReference type="InterPro" id="IPR003715">
    <property type="entry name" value="Poly_export_N"/>
</dbReference>
<dbReference type="GO" id="GO:0009279">
    <property type="term" value="C:cell outer membrane"/>
    <property type="evidence" value="ECO:0007669"/>
    <property type="project" value="UniProtKB-SubCell"/>
</dbReference>
<evidence type="ECO:0000259" key="18">
    <source>
        <dbReference type="Pfam" id="PF02563"/>
    </source>
</evidence>
<comment type="caution">
    <text evidence="21">The sequence shown here is derived from an EMBL/GenBank/DDBJ whole genome shotgun (WGS) entry which is preliminary data.</text>
</comment>
<feature type="domain" description="Polysaccharide export protein N-terminal" evidence="18">
    <location>
        <begin position="157"/>
        <end position="228"/>
    </location>
</feature>
<feature type="domain" description="Soluble ligand binding" evidence="19">
    <location>
        <begin position="711"/>
        <end position="749"/>
    </location>
</feature>
<dbReference type="InterPro" id="IPR049712">
    <property type="entry name" value="Poly_export"/>
</dbReference>
<keyword evidence="11 16" id="KW-0472">Membrane</keyword>
<keyword evidence="7 17" id="KW-0732">Signal</keyword>
<keyword evidence="8" id="KW-0625">Polysaccharide transport</keyword>
<protein>
    <submittedName>
        <fullName evidence="21">SLBB domain-containing protein</fullName>
    </submittedName>
</protein>
<dbReference type="InterPro" id="IPR054765">
    <property type="entry name" value="SLBB_dom"/>
</dbReference>
<feature type="transmembrane region" description="Helical" evidence="16">
    <location>
        <begin position="786"/>
        <end position="810"/>
    </location>
</feature>
<evidence type="ECO:0000256" key="6">
    <source>
        <dbReference type="ARBA" id="ARBA00022692"/>
    </source>
</evidence>
<keyword evidence="6 16" id="KW-0812">Transmembrane</keyword>
<evidence type="ECO:0000256" key="14">
    <source>
        <dbReference type="ARBA" id="ARBA00023288"/>
    </source>
</evidence>
<evidence type="ECO:0000256" key="7">
    <source>
        <dbReference type="ARBA" id="ARBA00022729"/>
    </source>
</evidence>
<feature type="domain" description="Soluble ligand binding" evidence="19">
    <location>
        <begin position="321"/>
        <end position="365"/>
    </location>
</feature>
<evidence type="ECO:0000259" key="19">
    <source>
        <dbReference type="Pfam" id="PF10531"/>
    </source>
</evidence>
<dbReference type="GO" id="GO:0006811">
    <property type="term" value="P:monoatomic ion transport"/>
    <property type="evidence" value="ECO:0007669"/>
    <property type="project" value="UniProtKB-KW"/>
</dbReference>
<keyword evidence="10" id="KW-0626">Porin</keyword>
<evidence type="ECO:0000256" key="13">
    <source>
        <dbReference type="ARBA" id="ARBA00023237"/>
    </source>
</evidence>
<dbReference type="GO" id="GO:0046930">
    <property type="term" value="C:pore complex"/>
    <property type="evidence" value="ECO:0007669"/>
    <property type="project" value="UniProtKB-KW"/>
</dbReference>
<evidence type="ECO:0000256" key="15">
    <source>
        <dbReference type="SAM" id="MobiDB-lite"/>
    </source>
</evidence>
<dbReference type="InterPro" id="IPR019554">
    <property type="entry name" value="Soluble_ligand-bd"/>
</dbReference>
<keyword evidence="16" id="KW-1133">Transmembrane helix</keyword>